<organism evidence="11 12">
    <name type="scientific">Thauera sinica</name>
    <dbReference type="NCBI Taxonomy" id="2665146"/>
    <lineage>
        <taxon>Bacteria</taxon>
        <taxon>Pseudomonadati</taxon>
        <taxon>Pseudomonadota</taxon>
        <taxon>Betaproteobacteria</taxon>
        <taxon>Rhodocyclales</taxon>
        <taxon>Zoogloeaceae</taxon>
        <taxon>Thauera</taxon>
    </lineage>
</organism>
<evidence type="ECO:0000256" key="5">
    <source>
        <dbReference type="ARBA" id="ARBA00023237"/>
    </source>
</evidence>
<proteinExistence type="inferred from homology"/>
<dbReference type="PRINTS" id="PR01021">
    <property type="entry name" value="OMPADOMAIN"/>
</dbReference>
<dbReference type="InterPro" id="IPR014169">
    <property type="entry name" value="Pal_lipo_C"/>
</dbReference>
<dbReference type="InterPro" id="IPR006665">
    <property type="entry name" value="OmpA-like"/>
</dbReference>
<evidence type="ECO:0000313" key="12">
    <source>
        <dbReference type="Proteomes" id="UP001595974"/>
    </source>
</evidence>
<name>A0ABW1AT37_9RHOO</name>
<dbReference type="PROSITE" id="PS51257">
    <property type="entry name" value="PROKAR_LIPOPROTEIN"/>
    <property type="match status" value="1"/>
</dbReference>
<comment type="subunit">
    <text evidence="8">The Tol-Pal system is composed of five core proteins: the inner membrane proteins TolA, TolQ and TolR, the periplasmic protein TolB and the outer membrane protein Pal. They form a network linking the inner and outer membranes and the peptidoglycan layer.</text>
</comment>
<dbReference type="InterPro" id="IPR039001">
    <property type="entry name" value="Pal"/>
</dbReference>
<keyword evidence="2 8" id="KW-0732">Signal</keyword>
<dbReference type="RefSeq" id="WP_096449949.1">
    <property type="nucleotide sequence ID" value="NZ_JBHSOG010000049.1"/>
</dbReference>
<dbReference type="PANTHER" id="PTHR30329:SF21">
    <property type="entry name" value="LIPOPROTEIN YIAD-RELATED"/>
    <property type="match status" value="1"/>
</dbReference>
<dbReference type="Pfam" id="PF00691">
    <property type="entry name" value="OmpA"/>
    <property type="match status" value="1"/>
</dbReference>
<feature type="signal peptide" evidence="9">
    <location>
        <begin position="1"/>
        <end position="24"/>
    </location>
</feature>
<comment type="function">
    <text evidence="8">Part of the Tol-Pal system, which plays a role in outer membrane invagination during cell division and is important for maintaining outer membrane integrity.</text>
</comment>
<keyword evidence="4 8" id="KW-0564">Palmitate</keyword>
<evidence type="ECO:0000256" key="1">
    <source>
        <dbReference type="ARBA" id="ARBA00022618"/>
    </source>
</evidence>
<evidence type="ECO:0000256" key="6">
    <source>
        <dbReference type="ARBA" id="ARBA00023288"/>
    </source>
</evidence>
<evidence type="ECO:0000256" key="3">
    <source>
        <dbReference type="ARBA" id="ARBA00023136"/>
    </source>
</evidence>
<dbReference type="HAMAP" id="MF_02204">
    <property type="entry name" value="Pal"/>
    <property type="match status" value="1"/>
</dbReference>
<evidence type="ECO:0000256" key="7">
    <source>
        <dbReference type="ARBA" id="ARBA00023306"/>
    </source>
</evidence>
<dbReference type="PROSITE" id="PS51123">
    <property type="entry name" value="OMPA_2"/>
    <property type="match status" value="1"/>
</dbReference>
<protein>
    <recommendedName>
        <fullName evidence="8">Peptidoglycan-associated lipoprotein</fullName>
        <shortName evidence="8">PAL</shortName>
    </recommendedName>
</protein>
<accession>A0ABW1AT37</accession>
<feature type="chain" id="PRO_5045967705" description="Peptidoglycan-associated lipoprotein" evidence="9">
    <location>
        <begin position="25"/>
        <end position="174"/>
    </location>
</feature>
<sequence length="174" mass="18507">MKKLALPILLSVLLAACSSTGPEATTGAKVEDRTGGGPGVATVNAGSPSGSGIAALTDPNNILSKRSVYFDFDSFVIKSEAKPLIEAHARFLVQNPQMKMLIQGNTDERGSREYNLALGQKRADAVKQALLLLGAKEGQTESVSLGEEKPRCEEASESCFAQNRRGDMLYSGEF</sequence>
<keyword evidence="1 8" id="KW-0132">Cell division</keyword>
<dbReference type="CDD" id="cd07185">
    <property type="entry name" value="OmpA_C-like"/>
    <property type="match status" value="1"/>
</dbReference>
<comment type="subcellular location">
    <subcellularLocation>
        <location evidence="8">Cell outer membrane</location>
        <topology evidence="8">Lipid-anchor</topology>
    </subcellularLocation>
</comment>
<dbReference type="Gene3D" id="3.30.1330.60">
    <property type="entry name" value="OmpA-like domain"/>
    <property type="match status" value="1"/>
</dbReference>
<keyword evidence="3 8" id="KW-0472">Membrane</keyword>
<reference evidence="12" key="1">
    <citation type="journal article" date="2019" name="Int. J. Syst. Evol. Microbiol.">
        <title>The Global Catalogue of Microorganisms (GCM) 10K type strain sequencing project: providing services to taxonomists for standard genome sequencing and annotation.</title>
        <authorList>
            <consortium name="The Broad Institute Genomics Platform"/>
            <consortium name="The Broad Institute Genome Sequencing Center for Infectious Disease"/>
            <person name="Wu L."/>
            <person name="Ma J."/>
        </authorList>
    </citation>
    <scope>NUCLEOTIDE SEQUENCE [LARGE SCALE GENOMIC DNA]</scope>
    <source>
        <strain evidence="12">SHR3</strain>
    </source>
</reference>
<dbReference type="InterPro" id="IPR050330">
    <property type="entry name" value="Bact_OuterMem_StrucFunc"/>
</dbReference>
<evidence type="ECO:0000313" key="11">
    <source>
        <dbReference type="EMBL" id="MFC5770333.1"/>
    </source>
</evidence>
<evidence type="ECO:0000256" key="8">
    <source>
        <dbReference type="HAMAP-Rule" id="MF_02204"/>
    </source>
</evidence>
<evidence type="ECO:0000256" key="4">
    <source>
        <dbReference type="ARBA" id="ARBA00023139"/>
    </source>
</evidence>
<dbReference type="NCBIfam" id="TIGR02802">
    <property type="entry name" value="Pal_lipo"/>
    <property type="match status" value="1"/>
</dbReference>
<keyword evidence="6 8" id="KW-0449">Lipoprotein</keyword>
<dbReference type="InterPro" id="IPR006664">
    <property type="entry name" value="OMP_bac"/>
</dbReference>
<comment type="caution">
    <text evidence="11">The sequence shown here is derived from an EMBL/GenBank/DDBJ whole genome shotgun (WGS) entry which is preliminary data.</text>
</comment>
<keyword evidence="7 8" id="KW-0131">Cell cycle</keyword>
<dbReference type="InterPro" id="IPR036737">
    <property type="entry name" value="OmpA-like_sf"/>
</dbReference>
<comment type="similarity">
    <text evidence="8">Belongs to the Pal lipoprotein family.</text>
</comment>
<gene>
    <name evidence="8 11" type="primary">pal</name>
    <name evidence="11" type="ORF">ACFPTN_13200</name>
</gene>
<dbReference type="PANTHER" id="PTHR30329">
    <property type="entry name" value="STATOR ELEMENT OF FLAGELLAR MOTOR COMPLEX"/>
    <property type="match status" value="1"/>
</dbReference>
<evidence type="ECO:0000259" key="10">
    <source>
        <dbReference type="PROSITE" id="PS51123"/>
    </source>
</evidence>
<dbReference type="SUPFAM" id="SSF103088">
    <property type="entry name" value="OmpA-like"/>
    <property type="match status" value="1"/>
</dbReference>
<keyword evidence="12" id="KW-1185">Reference proteome</keyword>
<keyword evidence="5 8" id="KW-0998">Cell outer membrane</keyword>
<dbReference type="EMBL" id="JBHSOG010000049">
    <property type="protein sequence ID" value="MFC5770333.1"/>
    <property type="molecule type" value="Genomic_DNA"/>
</dbReference>
<evidence type="ECO:0000256" key="9">
    <source>
        <dbReference type="SAM" id="SignalP"/>
    </source>
</evidence>
<feature type="domain" description="OmpA-like" evidence="10">
    <location>
        <begin position="57"/>
        <end position="174"/>
    </location>
</feature>
<dbReference type="Proteomes" id="UP001595974">
    <property type="component" value="Unassembled WGS sequence"/>
</dbReference>
<evidence type="ECO:0000256" key="2">
    <source>
        <dbReference type="ARBA" id="ARBA00022729"/>
    </source>
</evidence>